<gene>
    <name evidence="6" type="ORF">PV08_11586</name>
</gene>
<evidence type="ECO:0000256" key="2">
    <source>
        <dbReference type="ARBA" id="ARBA00009444"/>
    </source>
</evidence>
<feature type="compositionally biased region" description="Pro residues" evidence="4">
    <location>
        <begin position="1"/>
        <end position="12"/>
    </location>
</feature>
<dbReference type="HOGENOM" id="CLU_152050_1_0_1"/>
<evidence type="ECO:0000256" key="1">
    <source>
        <dbReference type="ARBA" id="ARBA00004370"/>
    </source>
</evidence>
<dbReference type="RefSeq" id="XP_016230838.1">
    <property type="nucleotide sequence ID" value="XM_016385894.1"/>
</dbReference>
<dbReference type="GO" id="GO:0016020">
    <property type="term" value="C:membrane"/>
    <property type="evidence" value="ECO:0007669"/>
    <property type="project" value="UniProtKB-SubCell"/>
</dbReference>
<feature type="region of interest" description="Disordered" evidence="4">
    <location>
        <begin position="1"/>
        <end position="83"/>
    </location>
</feature>
<evidence type="ECO:0000256" key="4">
    <source>
        <dbReference type="SAM" id="MobiDB-lite"/>
    </source>
</evidence>
<keyword evidence="3" id="KW-0472">Membrane</keyword>
<comment type="similarity">
    <text evidence="2">Belongs to the CYSTM1 family.</text>
</comment>
<feature type="domain" description="Cysteine-rich transmembrane" evidence="5">
    <location>
        <begin position="86"/>
        <end position="123"/>
    </location>
</feature>
<evidence type="ECO:0000313" key="6">
    <source>
        <dbReference type="EMBL" id="KIW10622.1"/>
    </source>
</evidence>
<protein>
    <recommendedName>
        <fullName evidence="5">Cysteine-rich transmembrane domain-containing protein</fullName>
    </recommendedName>
</protein>
<dbReference type="VEuPathDB" id="FungiDB:PV08_11586"/>
<comment type="subcellular location">
    <subcellularLocation>
        <location evidence="1">Membrane</location>
    </subcellularLocation>
</comment>
<dbReference type="Pfam" id="PF12734">
    <property type="entry name" value="CYSTM"/>
    <property type="match status" value="1"/>
</dbReference>
<organism evidence="6 7">
    <name type="scientific">Exophiala spinifera</name>
    <dbReference type="NCBI Taxonomy" id="91928"/>
    <lineage>
        <taxon>Eukaryota</taxon>
        <taxon>Fungi</taxon>
        <taxon>Dikarya</taxon>
        <taxon>Ascomycota</taxon>
        <taxon>Pezizomycotina</taxon>
        <taxon>Eurotiomycetes</taxon>
        <taxon>Chaetothyriomycetidae</taxon>
        <taxon>Chaetothyriales</taxon>
        <taxon>Herpotrichiellaceae</taxon>
        <taxon>Exophiala</taxon>
    </lineage>
</organism>
<dbReference type="STRING" id="91928.A0A0D1ZC75"/>
<reference evidence="6 7" key="1">
    <citation type="submission" date="2015-01" db="EMBL/GenBank/DDBJ databases">
        <title>The Genome Sequence of Exophiala spinifera CBS89968.</title>
        <authorList>
            <consortium name="The Broad Institute Genomics Platform"/>
            <person name="Cuomo C."/>
            <person name="de Hoog S."/>
            <person name="Gorbushina A."/>
            <person name="Stielow B."/>
            <person name="Teixiera M."/>
            <person name="Abouelleil A."/>
            <person name="Chapman S.B."/>
            <person name="Priest M."/>
            <person name="Young S.K."/>
            <person name="Wortman J."/>
            <person name="Nusbaum C."/>
            <person name="Birren B."/>
        </authorList>
    </citation>
    <scope>NUCLEOTIDE SEQUENCE [LARGE SCALE GENOMIC DNA]</scope>
    <source>
        <strain evidence="6 7">CBS 89968</strain>
    </source>
</reference>
<feature type="compositionally biased region" description="Gly residues" evidence="4">
    <location>
        <begin position="67"/>
        <end position="83"/>
    </location>
</feature>
<accession>A0A0D1ZC75</accession>
<evidence type="ECO:0000313" key="7">
    <source>
        <dbReference type="Proteomes" id="UP000053328"/>
    </source>
</evidence>
<dbReference type="Proteomes" id="UP000053328">
    <property type="component" value="Unassembled WGS sequence"/>
</dbReference>
<keyword evidence="7" id="KW-1185">Reference proteome</keyword>
<proteinExistence type="inferred from homology"/>
<evidence type="ECO:0000259" key="5">
    <source>
        <dbReference type="Pfam" id="PF12734"/>
    </source>
</evidence>
<dbReference type="AlphaFoldDB" id="A0A0D1ZC75"/>
<sequence>MADPKYPPPSYPAPSYGQGQGQGFQSPPPGGMVYGQDQYGGPQQQQQGYYGQQGPGPNYGNAYGDQRGYGGGPPQGGPGYGYGYGYQQQPNVVYERDRGSGAGGICAGLLAGLACCCCLDCLF</sequence>
<evidence type="ECO:0000256" key="3">
    <source>
        <dbReference type="ARBA" id="ARBA00023136"/>
    </source>
</evidence>
<feature type="compositionally biased region" description="Low complexity" evidence="4">
    <location>
        <begin position="34"/>
        <end position="60"/>
    </location>
</feature>
<dbReference type="EMBL" id="KN847500">
    <property type="protein sequence ID" value="KIW10622.1"/>
    <property type="molecule type" value="Genomic_DNA"/>
</dbReference>
<dbReference type="GeneID" id="27338669"/>
<name>A0A0D1ZC75_9EURO</name>
<dbReference type="InterPro" id="IPR028144">
    <property type="entry name" value="CYSTM_dom"/>
</dbReference>